<dbReference type="InterPro" id="IPR010997">
    <property type="entry name" value="HRDC-like_sf"/>
</dbReference>
<protein>
    <recommendedName>
        <fullName evidence="1">3'-5' exonuclease domain-containing protein</fullName>
    </recommendedName>
</protein>
<dbReference type="GO" id="GO:0000166">
    <property type="term" value="F:nucleotide binding"/>
    <property type="evidence" value="ECO:0007669"/>
    <property type="project" value="InterPro"/>
</dbReference>
<sequence length="393" mass="46239">MIIIYPSKPMSIRYIQQKDDFHSAVNHLLSTDQIAVDLEFDRNRYRYGFNLCLVQIYDGDDCLLIDPLSEQIQIEKLFPVMENPEIEKVAFAFQEDHRLLHHIGCRPKNIFDLRIASQLLNYPPASLTNIVMDTLDVDMGKSSQNSNWFKRPLKEHQIKYAAKDVLYLFDLKEKFKFEAKKKEILPWIDEENRNWDHAQYDDSDINNFIKEKDKRDLNEVEWHVFVKLMEFREEIASQANRPSYQIISKKLIYKIVENPERLNQWTAEKGVFRRLKTAHIQQKMKSLVKSALKEAEDLGLSPSKSARGVLTSEEMQEINQRKQLIQQAKSEFFTPIKDRISDEFGDEVSTFLFSNRTVAEIVTGSNGSLEQYKRDLIERYADELNLNADRFID</sequence>
<dbReference type="SUPFAM" id="SSF53098">
    <property type="entry name" value="Ribonuclease H-like"/>
    <property type="match status" value="1"/>
</dbReference>
<dbReference type="CDD" id="cd06142">
    <property type="entry name" value="RNaseD_exo"/>
    <property type="match status" value="1"/>
</dbReference>
<dbReference type="Pfam" id="PF01612">
    <property type="entry name" value="DNA_pol_A_exo1"/>
    <property type="match status" value="1"/>
</dbReference>
<dbReference type="SMART" id="SM00474">
    <property type="entry name" value="35EXOc"/>
    <property type="match status" value="1"/>
</dbReference>
<dbReference type="PANTHER" id="PTHR47649:SF1">
    <property type="entry name" value="RIBONUCLEASE D"/>
    <property type="match status" value="1"/>
</dbReference>
<comment type="caution">
    <text evidence="2">The sequence shown here is derived from an EMBL/GenBank/DDBJ whole genome shotgun (WGS) entry which is preliminary data.</text>
</comment>
<dbReference type="Proteomes" id="UP000233398">
    <property type="component" value="Unassembled WGS sequence"/>
</dbReference>
<dbReference type="PANTHER" id="PTHR47649">
    <property type="entry name" value="RIBONUCLEASE D"/>
    <property type="match status" value="1"/>
</dbReference>
<dbReference type="InterPro" id="IPR002562">
    <property type="entry name" value="3'-5'_exonuclease_dom"/>
</dbReference>
<evidence type="ECO:0000259" key="1">
    <source>
        <dbReference type="SMART" id="SM00474"/>
    </source>
</evidence>
<dbReference type="EMBL" id="PISP01000001">
    <property type="protein sequence ID" value="PKD44928.1"/>
    <property type="molecule type" value="Genomic_DNA"/>
</dbReference>
<evidence type="ECO:0000313" key="3">
    <source>
        <dbReference type="Proteomes" id="UP000233398"/>
    </source>
</evidence>
<proteinExistence type="predicted"/>
<dbReference type="AlphaFoldDB" id="A0A2N0VL56"/>
<dbReference type="Gene3D" id="3.30.420.10">
    <property type="entry name" value="Ribonuclease H-like superfamily/Ribonuclease H"/>
    <property type="match status" value="1"/>
</dbReference>
<accession>A0A2N0VL56</accession>
<dbReference type="GO" id="GO:0006139">
    <property type="term" value="P:nucleobase-containing compound metabolic process"/>
    <property type="evidence" value="ECO:0007669"/>
    <property type="project" value="InterPro"/>
</dbReference>
<name>A0A2N0VL56_9BACT</name>
<dbReference type="InterPro" id="IPR012337">
    <property type="entry name" value="RNaseH-like_sf"/>
</dbReference>
<dbReference type="GO" id="GO:0008408">
    <property type="term" value="F:3'-5' exonuclease activity"/>
    <property type="evidence" value="ECO:0007669"/>
    <property type="project" value="InterPro"/>
</dbReference>
<organism evidence="2 3">
    <name type="scientific">Rhodohalobacter barkolensis</name>
    <dbReference type="NCBI Taxonomy" id="2053187"/>
    <lineage>
        <taxon>Bacteria</taxon>
        <taxon>Pseudomonadati</taxon>
        <taxon>Balneolota</taxon>
        <taxon>Balneolia</taxon>
        <taxon>Balneolales</taxon>
        <taxon>Balneolaceae</taxon>
        <taxon>Rhodohalobacter</taxon>
    </lineage>
</organism>
<dbReference type="SUPFAM" id="SSF47819">
    <property type="entry name" value="HRDC-like"/>
    <property type="match status" value="1"/>
</dbReference>
<dbReference type="GO" id="GO:0003676">
    <property type="term" value="F:nucleic acid binding"/>
    <property type="evidence" value="ECO:0007669"/>
    <property type="project" value="InterPro"/>
</dbReference>
<dbReference type="InterPro" id="IPR036397">
    <property type="entry name" value="RNaseH_sf"/>
</dbReference>
<keyword evidence="3" id="KW-1185">Reference proteome</keyword>
<dbReference type="InterPro" id="IPR044876">
    <property type="entry name" value="HRDC_dom_sf"/>
</dbReference>
<reference evidence="2 3" key="1">
    <citation type="submission" date="2017-11" db="EMBL/GenBank/DDBJ databases">
        <title>Rhodohalobacter 15182 sp. nov., isolated from a salt lake.</title>
        <authorList>
            <person name="Han S."/>
        </authorList>
    </citation>
    <scope>NUCLEOTIDE SEQUENCE [LARGE SCALE GENOMIC DNA]</scope>
    <source>
        <strain evidence="2 3">15182</strain>
    </source>
</reference>
<evidence type="ECO:0000313" key="2">
    <source>
        <dbReference type="EMBL" id="PKD44928.1"/>
    </source>
</evidence>
<gene>
    <name evidence="2" type="ORF">CWD77_05570</name>
</gene>
<dbReference type="Gene3D" id="1.10.150.80">
    <property type="entry name" value="HRDC domain"/>
    <property type="match status" value="1"/>
</dbReference>
<feature type="domain" description="3'-5' exonuclease" evidence="1">
    <location>
        <begin position="12"/>
        <end position="180"/>
    </location>
</feature>
<dbReference type="InterPro" id="IPR051086">
    <property type="entry name" value="RNase_D-like"/>
</dbReference>